<feature type="transmembrane region" description="Helical" evidence="6">
    <location>
        <begin position="95"/>
        <end position="118"/>
    </location>
</feature>
<dbReference type="Pfam" id="PF10317">
    <property type="entry name" value="7TM_GPCR_Srd"/>
    <property type="match status" value="1"/>
</dbReference>
<sequence>TSTPISVVRSSFSTRLAALWIQFPIVPVSLIVIIVSVRINAILASLDHMSTNSKRRHEQILRRLLCQSLLPALYGIGVIVYALQKRKNSHELGHLTMIIISLLTALSPLFTLFFTLLYREAL</sequence>
<evidence type="ECO:0000256" key="4">
    <source>
        <dbReference type="ARBA" id="ARBA00022989"/>
    </source>
</evidence>
<evidence type="ECO:0000256" key="1">
    <source>
        <dbReference type="ARBA" id="ARBA00004141"/>
    </source>
</evidence>
<feature type="transmembrane region" description="Helical" evidence="6">
    <location>
        <begin position="20"/>
        <end position="43"/>
    </location>
</feature>
<reference evidence="7" key="1">
    <citation type="submission" date="2023-10" db="EMBL/GenBank/DDBJ databases">
        <title>Genome assembly of Pristionchus species.</title>
        <authorList>
            <person name="Yoshida K."/>
            <person name="Sommer R.J."/>
        </authorList>
    </citation>
    <scope>NUCLEOTIDE SEQUENCE</scope>
    <source>
        <strain evidence="7">RS0144</strain>
    </source>
</reference>
<dbReference type="AlphaFoldDB" id="A0AAV5TKB0"/>
<comment type="caution">
    <text evidence="7">The sequence shown here is derived from an EMBL/GenBank/DDBJ whole genome shotgun (WGS) entry which is preliminary data.</text>
</comment>
<name>A0AAV5TKB0_9BILA</name>
<evidence type="ECO:0000256" key="5">
    <source>
        <dbReference type="ARBA" id="ARBA00023136"/>
    </source>
</evidence>
<comment type="similarity">
    <text evidence="2">Belongs to the nematode receptor-like protein srd family.</text>
</comment>
<keyword evidence="8" id="KW-1185">Reference proteome</keyword>
<evidence type="ECO:0008006" key="9">
    <source>
        <dbReference type="Google" id="ProtNLM"/>
    </source>
</evidence>
<evidence type="ECO:0000256" key="3">
    <source>
        <dbReference type="ARBA" id="ARBA00022692"/>
    </source>
</evidence>
<organism evidence="7 8">
    <name type="scientific">Pristionchus entomophagus</name>
    <dbReference type="NCBI Taxonomy" id="358040"/>
    <lineage>
        <taxon>Eukaryota</taxon>
        <taxon>Metazoa</taxon>
        <taxon>Ecdysozoa</taxon>
        <taxon>Nematoda</taxon>
        <taxon>Chromadorea</taxon>
        <taxon>Rhabditida</taxon>
        <taxon>Rhabditina</taxon>
        <taxon>Diplogasteromorpha</taxon>
        <taxon>Diplogasteroidea</taxon>
        <taxon>Neodiplogasteridae</taxon>
        <taxon>Pristionchus</taxon>
    </lineage>
</organism>
<feature type="non-terminal residue" evidence="7">
    <location>
        <position position="1"/>
    </location>
</feature>
<accession>A0AAV5TKB0</accession>
<dbReference type="PANTHER" id="PTHR22945:SF40">
    <property type="entry name" value="SERPENTINE RECEPTOR, CLASS D (DELTA)-RELATED"/>
    <property type="match status" value="1"/>
</dbReference>
<evidence type="ECO:0000313" key="7">
    <source>
        <dbReference type="EMBL" id="GMS94698.1"/>
    </source>
</evidence>
<dbReference type="Proteomes" id="UP001432027">
    <property type="component" value="Unassembled WGS sequence"/>
</dbReference>
<feature type="transmembrane region" description="Helical" evidence="6">
    <location>
        <begin position="64"/>
        <end position="83"/>
    </location>
</feature>
<protein>
    <recommendedName>
        <fullName evidence="9">G protein-coupled receptor</fullName>
    </recommendedName>
</protein>
<keyword evidence="3 6" id="KW-0812">Transmembrane</keyword>
<proteinExistence type="inferred from homology"/>
<feature type="non-terminal residue" evidence="7">
    <location>
        <position position="122"/>
    </location>
</feature>
<evidence type="ECO:0000256" key="6">
    <source>
        <dbReference type="SAM" id="Phobius"/>
    </source>
</evidence>
<dbReference type="EMBL" id="BTSX01000004">
    <property type="protein sequence ID" value="GMS94698.1"/>
    <property type="molecule type" value="Genomic_DNA"/>
</dbReference>
<gene>
    <name evidence="7" type="ORF">PENTCL1PPCAC_16873</name>
</gene>
<dbReference type="InterPro" id="IPR050920">
    <property type="entry name" value="Nematode_rcpt-like_delta"/>
</dbReference>
<keyword evidence="4 6" id="KW-1133">Transmembrane helix</keyword>
<comment type="subcellular location">
    <subcellularLocation>
        <location evidence="1">Membrane</location>
        <topology evidence="1">Multi-pass membrane protein</topology>
    </subcellularLocation>
</comment>
<keyword evidence="5 6" id="KW-0472">Membrane</keyword>
<evidence type="ECO:0000256" key="2">
    <source>
        <dbReference type="ARBA" id="ARBA00009166"/>
    </source>
</evidence>
<evidence type="ECO:0000313" key="8">
    <source>
        <dbReference type="Proteomes" id="UP001432027"/>
    </source>
</evidence>
<dbReference type="PANTHER" id="PTHR22945">
    <property type="entry name" value="SERPENTINE RECEPTOR, CLASS D DELTA"/>
    <property type="match status" value="1"/>
</dbReference>
<dbReference type="InterPro" id="IPR019421">
    <property type="entry name" value="7TM_GPCR_serpentine_rcpt_Srd"/>
</dbReference>
<dbReference type="GO" id="GO:0016020">
    <property type="term" value="C:membrane"/>
    <property type="evidence" value="ECO:0007669"/>
    <property type="project" value="UniProtKB-SubCell"/>
</dbReference>